<dbReference type="Gene3D" id="2.130.10.10">
    <property type="entry name" value="YVTN repeat-like/Quinoprotein amine dehydrogenase"/>
    <property type="match status" value="2"/>
</dbReference>
<dbReference type="PANTHER" id="PTHR22840">
    <property type="entry name" value="WD REPEAT-CONTAINING PROTEIN 36"/>
    <property type="match status" value="1"/>
</dbReference>
<sequence length="891" mass="97070">MFVHVPKGALATPAVQVVVSVGRSWMMWDAGRMTLLFVGPDAGAAITSLAVTGTEVFAAAGPRIIRYIRGKEAGQFNSPNKAPLGEIMIFGEQMLALREDGKGMFIWNLATRKLENEIAFHTTFIATALHHPATYINKIIVGSQSGEMQLWNIRTCTMIHTFSAPSSPSPITSLAQSPAIDVIAIGHTDGTIRLHDLRLDEPILQLSQTDGAVTSLSFRMDGPPILASGCSNGSFAVWDLSKGRIAHVQRGAHEKGVAGCQWVQGQPLLMTSSEDNSVKQWAFDSPDSVPRLLKFRGGHHAPPAWVRYYGDDGKQILTAGRDRALRYTSVVRDSRSHELSQGAVIKKALTLGVSSDHLKLPQITAIASSSTRSKDWDDVLTAHADDGIARTWRALEKRIGTNLLEADDGVVQSVCVTACGNFGLAGSSTGEIRMWNMQSGKERRSFALSGTVAGDSKPKIIAQTKPKKKAVKEDRLIQAVTGLVTDALNTRVIASTLEGKLYTFDFHSTKLLSTLTLPSSITALTLNRDSNLLLCICDDLALRLVDSESNRIVRELRGFQGRILDACFSPSGRWVVACALDGCVRTYDIPTGRMVDIFRAESVATSLTFSPTGDFLATSHVDSLGVHLWANRAQFSDLSLRHINEDEPVPDLALPSIQGEEDAIGMDGLELVGEPEYTDLYVSPEQLEGGLLTLTLLPRSRWQTLLNLDTIRQRNKPKEPPKAPEAAPFFLPTVQGLETRFDLSSAQDEALKQSGGKRIDLGDGAGFVESDFTRRLLVEDVEGDYSAFFEHLKSLPPSLLDLEIRSLLSLPHLAAFITALTQRLKSHRDFEAVQAYLAVFLRVHGDVLVAHEELLGGLKELREEQGREGGRLGKLVGYSLGTLGFLRSAGL</sequence>
<dbReference type="PANTHER" id="PTHR22840:SF12">
    <property type="entry name" value="WD REPEAT-CONTAINING PROTEIN 36"/>
    <property type="match status" value="1"/>
</dbReference>
<evidence type="ECO:0000313" key="5">
    <source>
        <dbReference type="Proteomes" id="UP001164286"/>
    </source>
</evidence>
<feature type="domain" description="WDR36/Utp21 N-terminal" evidence="3">
    <location>
        <begin position="17"/>
        <end position="284"/>
    </location>
</feature>
<evidence type="ECO:0000256" key="1">
    <source>
        <dbReference type="PROSITE-ProRule" id="PRU00221"/>
    </source>
</evidence>
<feature type="domain" description="WDR36/Utp21 C-terminal" evidence="2">
    <location>
        <begin position="685"/>
        <end position="887"/>
    </location>
</feature>
<dbReference type="InterPro" id="IPR059157">
    <property type="entry name" value="WDR36-Utp21_N"/>
</dbReference>
<feature type="repeat" description="WD" evidence="1">
    <location>
        <begin position="404"/>
        <end position="445"/>
    </location>
</feature>
<dbReference type="GO" id="GO:0034388">
    <property type="term" value="C:Pwp2p-containing subcomplex of 90S preribosome"/>
    <property type="evidence" value="ECO:0007669"/>
    <property type="project" value="TreeGrafter"/>
</dbReference>
<keyword evidence="5" id="KW-1185">Reference proteome</keyword>
<dbReference type="GO" id="GO:0006364">
    <property type="term" value="P:rRNA processing"/>
    <property type="evidence" value="ECO:0007669"/>
    <property type="project" value="InterPro"/>
</dbReference>
<organism evidence="4 5">
    <name type="scientific">Dioszegia hungarica</name>
    <dbReference type="NCBI Taxonomy" id="4972"/>
    <lineage>
        <taxon>Eukaryota</taxon>
        <taxon>Fungi</taxon>
        <taxon>Dikarya</taxon>
        <taxon>Basidiomycota</taxon>
        <taxon>Agaricomycotina</taxon>
        <taxon>Tremellomycetes</taxon>
        <taxon>Tremellales</taxon>
        <taxon>Bulleribasidiaceae</taxon>
        <taxon>Dioszegia</taxon>
    </lineage>
</organism>
<dbReference type="Pfam" id="PF25168">
    <property type="entry name" value="Beta-prop_WDR36-Utp21_2nd"/>
    <property type="match status" value="1"/>
</dbReference>
<dbReference type="InterPro" id="IPR015943">
    <property type="entry name" value="WD40/YVTN_repeat-like_dom_sf"/>
</dbReference>
<dbReference type="InterPro" id="IPR001680">
    <property type="entry name" value="WD40_rpt"/>
</dbReference>
<feature type="repeat" description="WD" evidence="1">
    <location>
        <begin position="206"/>
        <end position="248"/>
    </location>
</feature>
<protein>
    <submittedName>
        <fullName evidence="4">WD-repeat protein</fullName>
    </submittedName>
</protein>
<evidence type="ECO:0000259" key="3">
    <source>
        <dbReference type="Pfam" id="PF25171"/>
    </source>
</evidence>
<name>A0AA38H173_9TREE</name>
<dbReference type="SMART" id="SM00320">
    <property type="entry name" value="WD40"/>
    <property type="match status" value="9"/>
</dbReference>
<dbReference type="InterPro" id="IPR007319">
    <property type="entry name" value="WDR36/Utp21_C"/>
</dbReference>
<dbReference type="EMBL" id="JAKWFO010000016">
    <property type="protein sequence ID" value="KAI9632035.1"/>
    <property type="molecule type" value="Genomic_DNA"/>
</dbReference>
<keyword evidence="1" id="KW-0853">WD repeat</keyword>
<reference evidence="4" key="1">
    <citation type="journal article" date="2022" name="G3 (Bethesda)">
        <title>High quality genome of the basidiomycete yeast Dioszegia hungarica PDD-24b-2 isolated from cloud water.</title>
        <authorList>
            <person name="Jarrige D."/>
            <person name="Haridas S."/>
            <person name="Bleykasten-Grosshans C."/>
            <person name="Joly M."/>
            <person name="Nadalig T."/>
            <person name="Sancelme M."/>
            <person name="Vuilleumier S."/>
            <person name="Grigoriev I.V."/>
            <person name="Amato P."/>
            <person name="Bringel F."/>
        </authorList>
    </citation>
    <scope>NUCLEOTIDE SEQUENCE</scope>
    <source>
        <strain evidence="4">PDD-24b-2</strain>
    </source>
</reference>
<dbReference type="Pfam" id="PF25171">
    <property type="entry name" value="Beta-prop_WDR36-Utp21_1st"/>
    <property type="match status" value="1"/>
</dbReference>
<gene>
    <name evidence="4" type="ORF">MKK02DRAFT_21215</name>
</gene>
<comment type="caution">
    <text evidence="4">The sequence shown here is derived from an EMBL/GenBank/DDBJ whole genome shotgun (WGS) entry which is preliminary data.</text>
</comment>
<feature type="repeat" description="WD" evidence="1">
    <location>
        <begin position="250"/>
        <end position="291"/>
    </location>
</feature>
<proteinExistence type="predicted"/>
<evidence type="ECO:0000313" key="4">
    <source>
        <dbReference type="EMBL" id="KAI9632035.1"/>
    </source>
</evidence>
<dbReference type="GeneID" id="77725580"/>
<dbReference type="InterPro" id="IPR011047">
    <property type="entry name" value="Quinoprotein_ADH-like_sf"/>
</dbReference>
<dbReference type="AlphaFoldDB" id="A0AA38H173"/>
<accession>A0AA38H173</accession>
<dbReference type="PROSITE" id="PS50082">
    <property type="entry name" value="WD_REPEATS_2"/>
    <property type="match status" value="3"/>
</dbReference>
<dbReference type="SUPFAM" id="SSF50998">
    <property type="entry name" value="Quinoprotein alcohol dehydrogenase-like"/>
    <property type="match status" value="2"/>
</dbReference>
<dbReference type="Proteomes" id="UP001164286">
    <property type="component" value="Unassembled WGS sequence"/>
</dbReference>
<dbReference type="RefSeq" id="XP_052941812.1">
    <property type="nucleotide sequence ID" value="XM_053086379.1"/>
</dbReference>
<dbReference type="Pfam" id="PF04192">
    <property type="entry name" value="Utp21"/>
    <property type="match status" value="1"/>
</dbReference>
<dbReference type="GO" id="GO:0032040">
    <property type="term" value="C:small-subunit processome"/>
    <property type="evidence" value="ECO:0007669"/>
    <property type="project" value="InterPro"/>
</dbReference>
<evidence type="ECO:0000259" key="2">
    <source>
        <dbReference type="Pfam" id="PF04192"/>
    </source>
</evidence>